<gene>
    <name evidence="1" type="ORF">EV182_003507</name>
</gene>
<proteinExistence type="predicted"/>
<name>A0ACC1HQ80_9FUNG</name>
<organism evidence="1 2">
    <name type="scientific">Spiromyces aspiralis</name>
    <dbReference type="NCBI Taxonomy" id="68401"/>
    <lineage>
        <taxon>Eukaryota</taxon>
        <taxon>Fungi</taxon>
        <taxon>Fungi incertae sedis</taxon>
        <taxon>Zoopagomycota</taxon>
        <taxon>Kickxellomycotina</taxon>
        <taxon>Kickxellomycetes</taxon>
        <taxon>Kickxellales</taxon>
        <taxon>Kickxellaceae</taxon>
        <taxon>Spiromyces</taxon>
    </lineage>
</organism>
<sequence>MQLFMAWMSGTSVQIFSIIITVMILFSPIKAIMNVSEVFTPLEKSGKSTIDLTPQKLSYVAINLGAVLFGLYRLSVMGLLPTHSSDWLPFLPPKR</sequence>
<evidence type="ECO:0000313" key="2">
    <source>
        <dbReference type="Proteomes" id="UP001145114"/>
    </source>
</evidence>
<evidence type="ECO:0000313" key="1">
    <source>
        <dbReference type="EMBL" id="KAJ1678710.1"/>
    </source>
</evidence>
<feature type="non-terminal residue" evidence="1">
    <location>
        <position position="95"/>
    </location>
</feature>
<keyword evidence="2" id="KW-1185">Reference proteome</keyword>
<protein>
    <submittedName>
        <fullName evidence="1">Uncharacterized protein</fullName>
    </submittedName>
</protein>
<comment type="caution">
    <text evidence="1">The sequence shown here is derived from an EMBL/GenBank/DDBJ whole genome shotgun (WGS) entry which is preliminary data.</text>
</comment>
<reference evidence="1" key="1">
    <citation type="submission" date="2022-06" db="EMBL/GenBank/DDBJ databases">
        <title>Phylogenomic reconstructions and comparative analyses of Kickxellomycotina fungi.</title>
        <authorList>
            <person name="Reynolds N.K."/>
            <person name="Stajich J.E."/>
            <person name="Barry K."/>
            <person name="Grigoriev I.V."/>
            <person name="Crous P."/>
            <person name="Smith M.E."/>
        </authorList>
    </citation>
    <scope>NUCLEOTIDE SEQUENCE</scope>
    <source>
        <strain evidence="1">RSA 2271</strain>
    </source>
</reference>
<dbReference type="Proteomes" id="UP001145114">
    <property type="component" value="Unassembled WGS sequence"/>
</dbReference>
<dbReference type="EMBL" id="JAMZIH010000918">
    <property type="protein sequence ID" value="KAJ1678710.1"/>
    <property type="molecule type" value="Genomic_DNA"/>
</dbReference>
<accession>A0ACC1HQ80</accession>